<dbReference type="InterPro" id="IPR051676">
    <property type="entry name" value="UPF0053_domain"/>
</dbReference>
<gene>
    <name evidence="13" type="ORF">ACK2TP_11610</name>
</gene>
<accession>A0ABW9KP32</accession>
<proteinExistence type="predicted"/>
<dbReference type="InterPro" id="IPR000644">
    <property type="entry name" value="CBS_dom"/>
</dbReference>
<evidence type="ECO:0000256" key="9">
    <source>
        <dbReference type="PROSITE-ProRule" id="PRU01193"/>
    </source>
</evidence>
<dbReference type="Pfam" id="PF03471">
    <property type="entry name" value="CorC_HlyC"/>
    <property type="match status" value="1"/>
</dbReference>
<dbReference type="InterPro" id="IPR044751">
    <property type="entry name" value="Ion_transp-like_CBS"/>
</dbReference>
<evidence type="ECO:0000256" key="5">
    <source>
        <dbReference type="ARBA" id="ARBA00022989"/>
    </source>
</evidence>
<dbReference type="InterPro" id="IPR016169">
    <property type="entry name" value="FAD-bd_PCMH_sub2"/>
</dbReference>
<protein>
    <submittedName>
        <fullName evidence="13">Hemolysin family protein</fullName>
    </submittedName>
</protein>
<feature type="domain" description="CBS" evidence="11">
    <location>
        <begin position="233"/>
        <end position="294"/>
    </location>
</feature>
<dbReference type="RefSeq" id="WP_263412112.1">
    <property type="nucleotide sequence ID" value="NZ_BAABBH010000001.1"/>
</dbReference>
<comment type="subcellular location">
    <subcellularLocation>
        <location evidence="1">Cell membrane</location>
        <topology evidence="1">Multi-pass membrane protein</topology>
    </subcellularLocation>
</comment>
<comment type="caution">
    <text evidence="13">The sequence shown here is derived from an EMBL/GenBank/DDBJ whole genome shotgun (WGS) entry which is preliminary data.</text>
</comment>
<dbReference type="InterPro" id="IPR046342">
    <property type="entry name" value="CBS_dom_sf"/>
</dbReference>
<dbReference type="InterPro" id="IPR002550">
    <property type="entry name" value="CNNM"/>
</dbReference>
<dbReference type="PROSITE" id="PS51371">
    <property type="entry name" value="CBS"/>
    <property type="match status" value="2"/>
</dbReference>
<evidence type="ECO:0000256" key="3">
    <source>
        <dbReference type="ARBA" id="ARBA00022692"/>
    </source>
</evidence>
<dbReference type="Pfam" id="PF01595">
    <property type="entry name" value="CNNM"/>
    <property type="match status" value="1"/>
</dbReference>
<dbReference type="SUPFAM" id="SSF56176">
    <property type="entry name" value="FAD-binding/transporter-associated domain-like"/>
    <property type="match status" value="1"/>
</dbReference>
<feature type="transmembrane region" description="Helical" evidence="10">
    <location>
        <begin position="110"/>
        <end position="132"/>
    </location>
</feature>
<dbReference type="SUPFAM" id="SSF54631">
    <property type="entry name" value="CBS-domain pair"/>
    <property type="match status" value="1"/>
</dbReference>
<feature type="domain" description="CBS" evidence="11">
    <location>
        <begin position="307"/>
        <end position="364"/>
    </location>
</feature>
<organism evidence="13 14">
    <name type="scientific">Terriglobus aquaticus</name>
    <dbReference type="NCBI Taxonomy" id="940139"/>
    <lineage>
        <taxon>Bacteria</taxon>
        <taxon>Pseudomonadati</taxon>
        <taxon>Acidobacteriota</taxon>
        <taxon>Terriglobia</taxon>
        <taxon>Terriglobales</taxon>
        <taxon>Acidobacteriaceae</taxon>
        <taxon>Terriglobus</taxon>
    </lineage>
</organism>
<dbReference type="InterPro" id="IPR005170">
    <property type="entry name" value="Transptr-assoc_dom"/>
</dbReference>
<evidence type="ECO:0000256" key="6">
    <source>
        <dbReference type="ARBA" id="ARBA00023122"/>
    </source>
</evidence>
<evidence type="ECO:0000259" key="12">
    <source>
        <dbReference type="PROSITE" id="PS51846"/>
    </source>
</evidence>
<name>A0ABW9KP32_9BACT</name>
<keyword evidence="2" id="KW-1003">Cell membrane</keyword>
<dbReference type="PANTHER" id="PTHR43099">
    <property type="entry name" value="UPF0053 PROTEIN YRKA"/>
    <property type="match status" value="1"/>
</dbReference>
<keyword evidence="4" id="KW-0677">Repeat</keyword>
<evidence type="ECO:0000313" key="14">
    <source>
        <dbReference type="Proteomes" id="UP001634747"/>
    </source>
</evidence>
<evidence type="ECO:0000256" key="8">
    <source>
        <dbReference type="PROSITE-ProRule" id="PRU00703"/>
    </source>
</evidence>
<evidence type="ECO:0000256" key="10">
    <source>
        <dbReference type="SAM" id="Phobius"/>
    </source>
</evidence>
<dbReference type="Pfam" id="PF00571">
    <property type="entry name" value="CBS"/>
    <property type="match status" value="2"/>
</dbReference>
<dbReference type="Proteomes" id="UP001634747">
    <property type="component" value="Unassembled WGS sequence"/>
</dbReference>
<evidence type="ECO:0000256" key="4">
    <source>
        <dbReference type="ARBA" id="ARBA00022737"/>
    </source>
</evidence>
<evidence type="ECO:0000256" key="1">
    <source>
        <dbReference type="ARBA" id="ARBA00004651"/>
    </source>
</evidence>
<keyword evidence="7 9" id="KW-0472">Membrane</keyword>
<reference evidence="13 14" key="1">
    <citation type="submission" date="2024-12" db="EMBL/GenBank/DDBJ databases">
        <authorList>
            <person name="Lee Y."/>
        </authorList>
    </citation>
    <scope>NUCLEOTIDE SEQUENCE [LARGE SCALE GENOMIC DNA]</scope>
    <source>
        <strain evidence="13 14">03SUJ4</strain>
    </source>
</reference>
<evidence type="ECO:0000256" key="2">
    <source>
        <dbReference type="ARBA" id="ARBA00022475"/>
    </source>
</evidence>
<dbReference type="Gene3D" id="3.30.465.10">
    <property type="match status" value="1"/>
</dbReference>
<dbReference type="SMART" id="SM00116">
    <property type="entry name" value="CBS"/>
    <property type="match status" value="2"/>
</dbReference>
<dbReference type="InterPro" id="IPR036318">
    <property type="entry name" value="FAD-bd_PCMH-like_sf"/>
</dbReference>
<sequence>MLDWALFRLFTVAVLILANAFFVAAEFAVVSVRETRLEQMLAYNRVGAAAALRLKREIDDFLAANQLGVTLCSLALGWVGEQGVAEVLVQLLHRWHWFAHNAWLQQHTAALSHTLASVLAFTIITFLEVVLGEQVPKSLSLQKAERIALAIAGPMDIFIRLVRPAVRLLKRSTGLVLRLFRAPLRPETAEVHSPEEIKLIASATRSSGLLPEFQERLIHHAIDSEHVTVREIMTPRGRMFCLPSDMPVDLASARIVEEQHSRIPVYDPALGVEHIQGIVYSKDISRLMQLRRTLPAAYAGTGNLQSIMREALLVPETKSTAEVLQEFQRTRRQIAIVVDEFGSTVGLVTAEDALEQIVGEMDDEFDVQARGLAGAVGDRRVVDLDGTVPLRDLVTQLHWKIPRESGIETLAGFVLAQLGHLPAKGETFVRGSRRFTVLERDGRRISRVRVEHLESAAPVEHNRGAALA</sequence>
<keyword evidence="14" id="KW-1185">Reference proteome</keyword>
<dbReference type="CDD" id="cd04590">
    <property type="entry name" value="CBS_pair_CorC_HlyC_assoc"/>
    <property type="match status" value="1"/>
</dbReference>
<feature type="domain" description="CNNM transmembrane" evidence="12">
    <location>
        <begin position="1"/>
        <end position="214"/>
    </location>
</feature>
<feature type="transmembrane region" description="Helical" evidence="10">
    <location>
        <begin position="6"/>
        <end position="30"/>
    </location>
</feature>
<keyword evidence="3 9" id="KW-0812">Transmembrane</keyword>
<evidence type="ECO:0000256" key="7">
    <source>
        <dbReference type="ARBA" id="ARBA00023136"/>
    </source>
</evidence>
<evidence type="ECO:0000259" key="11">
    <source>
        <dbReference type="PROSITE" id="PS51371"/>
    </source>
</evidence>
<keyword evidence="6 8" id="KW-0129">CBS domain</keyword>
<dbReference type="PROSITE" id="PS51846">
    <property type="entry name" value="CNNM"/>
    <property type="match status" value="1"/>
</dbReference>
<dbReference type="EMBL" id="JBJYXY010000001">
    <property type="protein sequence ID" value="MFN2976410.1"/>
    <property type="molecule type" value="Genomic_DNA"/>
</dbReference>
<dbReference type="SMART" id="SM01091">
    <property type="entry name" value="CorC_HlyC"/>
    <property type="match status" value="1"/>
</dbReference>
<evidence type="ECO:0000313" key="13">
    <source>
        <dbReference type="EMBL" id="MFN2976410.1"/>
    </source>
</evidence>
<keyword evidence="5 9" id="KW-1133">Transmembrane helix</keyword>
<dbReference type="Gene3D" id="3.10.580.10">
    <property type="entry name" value="CBS-domain"/>
    <property type="match status" value="1"/>
</dbReference>
<dbReference type="PANTHER" id="PTHR43099:SF5">
    <property type="entry name" value="HLYC_CORC FAMILY TRANSPORTER"/>
    <property type="match status" value="1"/>
</dbReference>